<feature type="compositionally biased region" description="Basic and acidic residues" evidence="1">
    <location>
        <begin position="115"/>
        <end position="129"/>
    </location>
</feature>
<dbReference type="Proteomes" id="UP000245771">
    <property type="component" value="Unassembled WGS sequence"/>
</dbReference>
<dbReference type="GeneID" id="37023269"/>
<evidence type="ECO:0000256" key="1">
    <source>
        <dbReference type="SAM" id="MobiDB-lite"/>
    </source>
</evidence>
<proteinExistence type="predicted"/>
<accession>A0A316V372</accession>
<feature type="chain" id="PRO_5016247892" evidence="2">
    <location>
        <begin position="24"/>
        <end position="195"/>
    </location>
</feature>
<feature type="signal peptide" evidence="2">
    <location>
        <begin position="1"/>
        <end position="23"/>
    </location>
</feature>
<feature type="compositionally biased region" description="Basic and acidic residues" evidence="1">
    <location>
        <begin position="79"/>
        <end position="106"/>
    </location>
</feature>
<keyword evidence="4" id="KW-1185">Reference proteome</keyword>
<evidence type="ECO:0000256" key="2">
    <source>
        <dbReference type="SAM" id="SignalP"/>
    </source>
</evidence>
<evidence type="ECO:0000313" key="4">
    <source>
        <dbReference type="Proteomes" id="UP000245771"/>
    </source>
</evidence>
<protein>
    <submittedName>
        <fullName evidence="3">Uncharacterized protein</fullName>
    </submittedName>
</protein>
<gene>
    <name evidence="3" type="ORF">FA14DRAFT_185910</name>
</gene>
<dbReference type="InParanoid" id="A0A316V372"/>
<organism evidence="3 4">
    <name type="scientific">Meira miltonrushii</name>
    <dbReference type="NCBI Taxonomy" id="1280837"/>
    <lineage>
        <taxon>Eukaryota</taxon>
        <taxon>Fungi</taxon>
        <taxon>Dikarya</taxon>
        <taxon>Basidiomycota</taxon>
        <taxon>Ustilaginomycotina</taxon>
        <taxon>Exobasidiomycetes</taxon>
        <taxon>Exobasidiales</taxon>
        <taxon>Brachybasidiaceae</taxon>
        <taxon>Meira</taxon>
    </lineage>
</organism>
<feature type="compositionally biased region" description="Low complexity" evidence="1">
    <location>
        <begin position="35"/>
        <end position="46"/>
    </location>
</feature>
<name>A0A316V372_9BASI</name>
<dbReference type="EMBL" id="KZ819606">
    <property type="protein sequence ID" value="PWN32006.1"/>
    <property type="molecule type" value="Genomic_DNA"/>
</dbReference>
<dbReference type="RefSeq" id="XP_025352308.1">
    <property type="nucleotide sequence ID" value="XM_025501488.1"/>
</dbReference>
<sequence length="195" mass="22273">MLCIPHLYYLLFTLFFLVPCLKAVPTGSSPSRAASHSNGNSTSNGHEITKTGSGGRSHEVPDLNEMAAEESDHNSPPSTRKEVSSSADTSKESKMALRERLREESRKRKNKRRTEKRESATTEHKEELRMQGSIRQLKYRTNLKQKTGFPSVQLKRYHELKSLKEEGKASDQQIQELSEYIRRTRKIGKESKARI</sequence>
<reference evidence="3 4" key="1">
    <citation type="journal article" date="2018" name="Mol. Biol. Evol.">
        <title>Broad Genomic Sampling Reveals a Smut Pathogenic Ancestry of the Fungal Clade Ustilaginomycotina.</title>
        <authorList>
            <person name="Kijpornyongpan T."/>
            <person name="Mondo S.J."/>
            <person name="Barry K."/>
            <person name="Sandor L."/>
            <person name="Lee J."/>
            <person name="Lipzen A."/>
            <person name="Pangilinan J."/>
            <person name="LaButti K."/>
            <person name="Hainaut M."/>
            <person name="Henrissat B."/>
            <person name="Grigoriev I.V."/>
            <person name="Spatafora J.W."/>
            <person name="Aime M.C."/>
        </authorList>
    </citation>
    <scope>NUCLEOTIDE SEQUENCE [LARGE SCALE GENOMIC DNA]</scope>
    <source>
        <strain evidence="3 4">MCA 3882</strain>
    </source>
</reference>
<feature type="region of interest" description="Disordered" evidence="1">
    <location>
        <begin position="26"/>
        <end position="134"/>
    </location>
</feature>
<keyword evidence="2" id="KW-0732">Signal</keyword>
<dbReference type="AlphaFoldDB" id="A0A316V372"/>
<evidence type="ECO:0000313" key="3">
    <source>
        <dbReference type="EMBL" id="PWN32006.1"/>
    </source>
</evidence>